<dbReference type="PANTHER" id="PTHR13140:SF857">
    <property type="entry name" value="MYOSIN-11"/>
    <property type="match status" value="1"/>
</dbReference>
<dbReference type="PROSITE" id="PS51456">
    <property type="entry name" value="MYOSIN_MOTOR"/>
    <property type="match status" value="1"/>
</dbReference>
<feature type="compositionally biased region" description="Basic and acidic residues" evidence="10">
    <location>
        <begin position="1330"/>
        <end position="1340"/>
    </location>
</feature>
<dbReference type="SUPFAM" id="SSF57997">
    <property type="entry name" value="Tropomyosin"/>
    <property type="match status" value="1"/>
</dbReference>
<feature type="coiled-coil region" evidence="9">
    <location>
        <begin position="680"/>
        <end position="994"/>
    </location>
</feature>
<protein>
    <submittedName>
        <fullName evidence="12">Myosin heavy chain, striated muscle</fullName>
    </submittedName>
</protein>
<comment type="caution">
    <text evidence="12">The sequence shown here is derived from an EMBL/GenBank/DDBJ whole genome shotgun (WGS) entry which is preliminary data.</text>
</comment>
<evidence type="ECO:0000256" key="3">
    <source>
        <dbReference type="ARBA" id="ARBA00022840"/>
    </source>
</evidence>
<evidence type="ECO:0000256" key="8">
    <source>
        <dbReference type="PROSITE-ProRule" id="PRU00782"/>
    </source>
</evidence>
<sequence length="1379" mass="158622">MAPHVFAIADNAYRDMLQDRENQSILITGESGAGKTENTKKVIQYFATIAPNPTTTKHTNLEEQVIQANPVLEAFGNAKTIRNDNSSRFGKFIRIHFGPQGKIAGADIEFYLLEKSRVIHQQHGERCYHIFYQLLAGGSQELLNDLLLTRQVKSYNFLANSEVTVDNVDDAKEFNFTKEAMVTLGFTDEEQMSMFKTISGILHFGNIEVKQRPREEWATIPNTTEAEKVAHLLGMQAPDLMKALIKPRIRVGNEYVQQGRNQEQVRFSIGALSKAMYQRMFKWLVTRINKTLDTKARRNFFIGVLDIAGFEIFQVNSFEQLCINLTNEKLQQFFNHHMFVLEQEEYRKEGIKWEFIDFGLDLQSSIDLIEKPMGVMALLDEECLFPKGSDKSYLEKLNKTHADKSPNFLKAERSRAQMAEFEIVHYAGTVCYTVTGWLNKNKDPLNDSVVDLLKKSTDPFISGLWADYSLDGERTRGKKGSQFVTVGQVHKQSLHYLLTTLRNTTPNFVRCIIPNELKKAGMMDAHLVLHQLRCNGVLEGIRICRKGFPNRLFYAEFRQRYAILAPKAIPAGFMDGRKACELLLEALQLENNEFRLGNSKVFFRAGVLGRLEEQRDVQMGIVLTAYQSRCRGYLMRKLYRKLIDQRLAIAVLQRNIRKYLFLRDWKWWKLYTKVKPLLNVARTEDELRQKEEELNKLREKVQRDEVNRKEIEEQQTQLMEEKNNLFIQLQREQEQCAEAEENVQRLMAKKVDIEANLQEMVERLDEEVDNNANISAGKRKLEAQLEHIQQDLEDAQAQLDAVEQEKAQKEKDCMSLEAEIEKMNDSLTRVNKDKKGLEERLAEVTASLQAEEDKANRLNKLKNKLEGQVQETHDELEKEKREKAEVEKVRRKLEGDLKTTQEQVDNITHAKEELERTLSGKENEILSLQQKGEDDANEIASLQRRIRELEAKVQELDEDLENEKRLRQRVEKQKNELLKDLEQLQDRIEETGGVAMAQTELSKKREAELQKMQGNAQAQAEEHDRTVADMRKKHQQSVNELQEQLDTTRKAKSRLEKERSSLTNEVGDLTSSLEDFQKAKSNTDKRLRSVEEQLNEATAKVNDYEASLAALQSAQAKATSENSELSSQLSEAESKLSALTKAKTALEAQVEDLQSELQSETSAKQDAQSKLRNMTTELSSTQESLEEEQEAKAALQKQLMAAKNDANTWKNKFETEATPKIEELEDSKHKLAAKVKETEEALENLQNKYSSLDKTRQHIAAELEDLNLDIEKERNQAANLEKKQKQIDKQITESKSRYEQKEAECDQAAREARQYNTELLKLRAEFDEQREQFEAAKERQPSTCPGGERHGEAALRGRCLCPRAGEAEEEAGTGERRAH</sequence>
<dbReference type="SUPFAM" id="SSF90257">
    <property type="entry name" value="Myosin rod fragments"/>
    <property type="match status" value="3"/>
</dbReference>
<dbReference type="GO" id="GO:0005737">
    <property type="term" value="C:cytoplasm"/>
    <property type="evidence" value="ECO:0007669"/>
    <property type="project" value="TreeGrafter"/>
</dbReference>
<dbReference type="Gene3D" id="3.40.850.10">
    <property type="entry name" value="Kinesin motor domain"/>
    <property type="match status" value="1"/>
</dbReference>
<dbReference type="SMART" id="SM00242">
    <property type="entry name" value="MYSc"/>
    <property type="match status" value="1"/>
</dbReference>
<dbReference type="InterPro" id="IPR002928">
    <property type="entry name" value="Myosin_tail"/>
</dbReference>
<dbReference type="FunFam" id="1.20.5.4820:FF:000002">
    <property type="entry name" value="Myosin heavy chain 10"/>
    <property type="match status" value="1"/>
</dbReference>
<dbReference type="GO" id="GO:0005524">
    <property type="term" value="F:ATP binding"/>
    <property type="evidence" value="ECO:0007669"/>
    <property type="project" value="UniProtKB-UniRule"/>
</dbReference>
<keyword evidence="13" id="KW-1185">Reference proteome</keyword>
<feature type="region of interest" description="Disordered" evidence="10">
    <location>
        <begin position="1279"/>
        <end position="1309"/>
    </location>
</feature>
<dbReference type="GO" id="GO:0016459">
    <property type="term" value="C:myosin complex"/>
    <property type="evidence" value="ECO:0007669"/>
    <property type="project" value="UniProtKB-KW"/>
</dbReference>
<evidence type="ECO:0000256" key="9">
    <source>
        <dbReference type="SAM" id="Coils"/>
    </source>
</evidence>
<dbReference type="GO" id="GO:0000146">
    <property type="term" value="F:microfilament motor activity"/>
    <property type="evidence" value="ECO:0007669"/>
    <property type="project" value="TreeGrafter"/>
</dbReference>
<feature type="compositionally biased region" description="Polar residues" evidence="10">
    <location>
        <begin position="1036"/>
        <end position="1045"/>
    </location>
</feature>
<dbReference type="GO" id="GO:0016020">
    <property type="term" value="C:membrane"/>
    <property type="evidence" value="ECO:0007669"/>
    <property type="project" value="TreeGrafter"/>
</dbReference>
<evidence type="ECO:0000256" key="10">
    <source>
        <dbReference type="SAM" id="MobiDB-lite"/>
    </source>
</evidence>
<evidence type="ECO:0000313" key="13">
    <source>
        <dbReference type="Proteomes" id="UP001174909"/>
    </source>
</evidence>
<dbReference type="GO" id="GO:0051015">
    <property type="term" value="F:actin filament binding"/>
    <property type="evidence" value="ECO:0007669"/>
    <property type="project" value="TreeGrafter"/>
</dbReference>
<dbReference type="CDD" id="cd01377">
    <property type="entry name" value="MYSc_class_II"/>
    <property type="match status" value="1"/>
</dbReference>
<feature type="region of interest" description="Disordered" evidence="10">
    <location>
        <begin position="1153"/>
        <end position="1189"/>
    </location>
</feature>
<dbReference type="InterPro" id="IPR027417">
    <property type="entry name" value="P-loop_NTPase"/>
</dbReference>
<keyword evidence="5 8" id="KW-0518">Myosin</keyword>
<dbReference type="Gene3D" id="1.20.5.4820">
    <property type="match status" value="1"/>
</dbReference>
<evidence type="ECO:0000256" key="1">
    <source>
        <dbReference type="ARBA" id="ARBA00008314"/>
    </source>
</evidence>
<dbReference type="FunFam" id="1.20.120.720:FF:000001">
    <property type="entry name" value="Myosin heavy chain, muscle"/>
    <property type="match status" value="1"/>
</dbReference>
<feature type="region of interest" description="Disordered" evidence="10">
    <location>
        <begin position="1330"/>
        <end position="1351"/>
    </location>
</feature>
<keyword evidence="3 8" id="KW-0067">ATP-binding</keyword>
<dbReference type="FunFam" id="1.20.58.530:FF:000001">
    <property type="entry name" value="Myosin heavy chain"/>
    <property type="match status" value="1"/>
</dbReference>
<evidence type="ECO:0000313" key="12">
    <source>
        <dbReference type="EMBL" id="CAI8053227.1"/>
    </source>
</evidence>
<dbReference type="PRINTS" id="PR00193">
    <property type="entry name" value="MYOSINHEAVY"/>
</dbReference>
<accession>A0AA35TUC6</accession>
<feature type="compositionally biased region" description="Polar residues" evidence="10">
    <location>
        <begin position="1155"/>
        <end position="1173"/>
    </location>
</feature>
<feature type="region of interest" description="Disordered" evidence="10">
    <location>
        <begin position="1000"/>
        <end position="1069"/>
    </location>
</feature>
<dbReference type="SUPFAM" id="SSF52540">
    <property type="entry name" value="P-loop containing nucleoside triphosphate hydrolases"/>
    <property type="match status" value="1"/>
</dbReference>
<feature type="compositionally biased region" description="Basic and acidic residues" evidence="10">
    <location>
        <begin position="1046"/>
        <end position="1060"/>
    </location>
</feature>
<evidence type="ECO:0000256" key="5">
    <source>
        <dbReference type="ARBA" id="ARBA00023123"/>
    </source>
</evidence>
<dbReference type="Gene3D" id="1.10.10.820">
    <property type="match status" value="1"/>
</dbReference>
<evidence type="ECO:0000256" key="7">
    <source>
        <dbReference type="ARBA" id="ARBA00023203"/>
    </source>
</evidence>
<evidence type="ECO:0000259" key="11">
    <source>
        <dbReference type="PROSITE" id="PS51456"/>
    </source>
</evidence>
<dbReference type="InterPro" id="IPR036961">
    <property type="entry name" value="Kinesin_motor_dom_sf"/>
</dbReference>
<evidence type="ECO:0000256" key="6">
    <source>
        <dbReference type="ARBA" id="ARBA00023175"/>
    </source>
</evidence>
<keyword evidence="2 8" id="KW-0547">Nucleotide-binding</keyword>
<name>A0AA35TUC6_GEOBA</name>
<organism evidence="12 13">
    <name type="scientific">Geodia barretti</name>
    <name type="common">Barrett's horny sponge</name>
    <dbReference type="NCBI Taxonomy" id="519541"/>
    <lineage>
        <taxon>Eukaryota</taxon>
        <taxon>Metazoa</taxon>
        <taxon>Porifera</taxon>
        <taxon>Demospongiae</taxon>
        <taxon>Heteroscleromorpha</taxon>
        <taxon>Tetractinellida</taxon>
        <taxon>Astrophorina</taxon>
        <taxon>Geodiidae</taxon>
        <taxon>Geodia</taxon>
    </lineage>
</organism>
<evidence type="ECO:0000256" key="4">
    <source>
        <dbReference type="ARBA" id="ARBA00023054"/>
    </source>
</evidence>
<feature type="compositionally biased region" description="Basic and acidic residues" evidence="10">
    <location>
        <begin position="1020"/>
        <end position="1030"/>
    </location>
</feature>
<dbReference type="EMBL" id="CASHTH010004078">
    <property type="protein sequence ID" value="CAI8053227.1"/>
    <property type="molecule type" value="Genomic_DNA"/>
</dbReference>
<dbReference type="Gene3D" id="1.20.58.530">
    <property type="match status" value="1"/>
</dbReference>
<dbReference type="Pfam" id="PF00063">
    <property type="entry name" value="Myosin_head"/>
    <property type="match status" value="1"/>
</dbReference>
<dbReference type="FunFam" id="1.10.10.820:FF:000001">
    <property type="entry name" value="Myosin heavy chain"/>
    <property type="match status" value="1"/>
</dbReference>
<feature type="compositionally biased region" description="Low complexity" evidence="10">
    <location>
        <begin position="1174"/>
        <end position="1183"/>
    </location>
</feature>
<dbReference type="Pfam" id="PF01576">
    <property type="entry name" value="Myosin_tail_1"/>
    <property type="match status" value="1"/>
</dbReference>
<dbReference type="Proteomes" id="UP001174909">
    <property type="component" value="Unassembled WGS sequence"/>
</dbReference>
<dbReference type="PROSITE" id="PS50096">
    <property type="entry name" value="IQ"/>
    <property type="match status" value="1"/>
</dbReference>
<feature type="region of interest" description="Actin-binding" evidence="8">
    <location>
        <begin position="494"/>
        <end position="516"/>
    </location>
</feature>
<feature type="binding site" evidence="8">
    <location>
        <begin position="29"/>
        <end position="36"/>
    </location>
    <ligand>
        <name>ATP</name>
        <dbReference type="ChEBI" id="CHEBI:30616"/>
    </ligand>
</feature>
<feature type="domain" description="Myosin motor" evidence="11">
    <location>
        <begin position="1"/>
        <end position="616"/>
    </location>
</feature>
<dbReference type="GO" id="GO:0007015">
    <property type="term" value="P:actin filament organization"/>
    <property type="evidence" value="ECO:0007669"/>
    <property type="project" value="TreeGrafter"/>
</dbReference>
<comment type="similarity">
    <text evidence="1 8">Belongs to the TRAFAC class myosin-kinesin ATPase superfamily. Myosin family.</text>
</comment>
<dbReference type="PANTHER" id="PTHR13140">
    <property type="entry name" value="MYOSIN"/>
    <property type="match status" value="1"/>
</dbReference>
<dbReference type="Gene3D" id="1.20.120.720">
    <property type="entry name" value="Myosin VI head, motor domain, U50 subdomain"/>
    <property type="match status" value="1"/>
</dbReference>
<keyword evidence="7 8" id="KW-0009">Actin-binding</keyword>
<proteinExistence type="inferred from homology"/>
<evidence type="ECO:0000256" key="2">
    <source>
        <dbReference type="ARBA" id="ARBA00022741"/>
    </source>
</evidence>
<keyword evidence="4 9" id="KW-0175">Coiled coil</keyword>
<keyword evidence="6 8" id="KW-0505">Motor protein</keyword>
<reference evidence="12" key="1">
    <citation type="submission" date="2023-03" db="EMBL/GenBank/DDBJ databases">
        <authorList>
            <person name="Steffen K."/>
            <person name="Cardenas P."/>
        </authorList>
    </citation>
    <scope>NUCLEOTIDE SEQUENCE</scope>
</reference>
<dbReference type="InterPro" id="IPR001609">
    <property type="entry name" value="Myosin_head_motor_dom-like"/>
</dbReference>
<dbReference type="Gene3D" id="1.20.5.340">
    <property type="match status" value="5"/>
</dbReference>
<gene>
    <name evidence="12" type="ORF">GBAR_LOCUS29105</name>
</gene>